<dbReference type="EMBL" id="BGPR01031986">
    <property type="protein sequence ID" value="GBO05308.1"/>
    <property type="molecule type" value="Genomic_DNA"/>
</dbReference>
<protein>
    <submittedName>
        <fullName evidence="2">Uncharacterized protein</fullName>
    </submittedName>
</protein>
<dbReference type="Proteomes" id="UP000499080">
    <property type="component" value="Unassembled WGS sequence"/>
</dbReference>
<reference evidence="2 3" key="1">
    <citation type="journal article" date="2019" name="Sci. Rep.">
        <title>Orb-weaving spider Araneus ventricosus genome elucidates the spidroin gene catalogue.</title>
        <authorList>
            <person name="Kono N."/>
            <person name="Nakamura H."/>
            <person name="Ohtoshi R."/>
            <person name="Moran D.A.P."/>
            <person name="Shinohara A."/>
            <person name="Yoshida Y."/>
            <person name="Fujiwara M."/>
            <person name="Mori M."/>
            <person name="Tomita M."/>
            <person name="Arakawa K."/>
        </authorList>
    </citation>
    <scope>NUCLEOTIDE SEQUENCE [LARGE SCALE GENOMIC DNA]</scope>
</reference>
<dbReference type="EMBL" id="BGPR01031988">
    <property type="protein sequence ID" value="GBO05310.1"/>
    <property type="molecule type" value="Genomic_DNA"/>
</dbReference>
<evidence type="ECO:0000313" key="1">
    <source>
        <dbReference type="EMBL" id="GBO05308.1"/>
    </source>
</evidence>
<dbReference type="AlphaFoldDB" id="A0A4Y2U0U2"/>
<organism evidence="2 3">
    <name type="scientific">Araneus ventricosus</name>
    <name type="common">Orbweaver spider</name>
    <name type="synonym">Epeira ventricosa</name>
    <dbReference type="NCBI Taxonomy" id="182803"/>
    <lineage>
        <taxon>Eukaryota</taxon>
        <taxon>Metazoa</taxon>
        <taxon>Ecdysozoa</taxon>
        <taxon>Arthropoda</taxon>
        <taxon>Chelicerata</taxon>
        <taxon>Arachnida</taxon>
        <taxon>Araneae</taxon>
        <taxon>Araneomorphae</taxon>
        <taxon>Entelegynae</taxon>
        <taxon>Araneoidea</taxon>
        <taxon>Araneidae</taxon>
        <taxon>Araneus</taxon>
    </lineage>
</organism>
<name>A0A4Y2U0U2_ARAVE</name>
<keyword evidence="3" id="KW-1185">Reference proteome</keyword>
<proteinExistence type="predicted"/>
<accession>A0A4Y2U0U2</accession>
<gene>
    <name evidence="2" type="ORF">AVEN_175802_1</name>
    <name evidence="1" type="ORF">AVEN_267522_1</name>
</gene>
<dbReference type="OrthoDB" id="8193306at2759"/>
<evidence type="ECO:0000313" key="3">
    <source>
        <dbReference type="Proteomes" id="UP000499080"/>
    </source>
</evidence>
<sequence length="204" mass="23609">MVLWARKYMDYSLKTLKVYLGAFSPGDCTLKYVEIDFGILKRSRQRCRYLALEFESVADTGKIDEVGYNIVPIEARDSTLTSLLRSAERKRILTFYGRYIIEACILPIGSYSEEAQKGRNKHNRQYRELFTRKSSKINTNTDLLRRLLIISYPYIASLRAAPKAKKKLKMDREMKKKMLELCLSDEEDSVIVSEDSSEESSSSE</sequence>
<comment type="caution">
    <text evidence="2">The sequence shown here is derived from an EMBL/GenBank/DDBJ whole genome shotgun (WGS) entry which is preliminary data.</text>
</comment>
<evidence type="ECO:0000313" key="2">
    <source>
        <dbReference type="EMBL" id="GBO05310.1"/>
    </source>
</evidence>